<protein>
    <submittedName>
        <fullName evidence="1">Uncharacterized protein</fullName>
    </submittedName>
</protein>
<organism evidence="1 2">
    <name type="scientific">Solanum commersonii</name>
    <name type="common">Commerson's wild potato</name>
    <name type="synonym">Commerson's nightshade</name>
    <dbReference type="NCBI Taxonomy" id="4109"/>
    <lineage>
        <taxon>Eukaryota</taxon>
        <taxon>Viridiplantae</taxon>
        <taxon>Streptophyta</taxon>
        <taxon>Embryophyta</taxon>
        <taxon>Tracheophyta</taxon>
        <taxon>Spermatophyta</taxon>
        <taxon>Magnoliopsida</taxon>
        <taxon>eudicotyledons</taxon>
        <taxon>Gunneridae</taxon>
        <taxon>Pentapetalae</taxon>
        <taxon>asterids</taxon>
        <taxon>lamiids</taxon>
        <taxon>Solanales</taxon>
        <taxon>Solanaceae</taxon>
        <taxon>Solanoideae</taxon>
        <taxon>Solaneae</taxon>
        <taxon>Solanum</taxon>
    </lineage>
</organism>
<dbReference type="AlphaFoldDB" id="A0A9J5YAW7"/>
<accession>A0A9J5YAW7</accession>
<dbReference type="EMBL" id="JACXVP010000007">
    <property type="protein sequence ID" value="KAG5596094.1"/>
    <property type="molecule type" value="Genomic_DNA"/>
</dbReference>
<name>A0A9J5YAW7_SOLCO</name>
<proteinExistence type="predicted"/>
<reference evidence="1 2" key="1">
    <citation type="submission" date="2020-09" db="EMBL/GenBank/DDBJ databases">
        <title>De no assembly of potato wild relative species, Solanum commersonii.</title>
        <authorList>
            <person name="Cho K."/>
        </authorList>
    </citation>
    <scope>NUCLEOTIDE SEQUENCE [LARGE SCALE GENOMIC DNA]</scope>
    <source>
        <strain evidence="1">LZ3.2</strain>
        <tissue evidence="1">Leaf</tissue>
    </source>
</reference>
<evidence type="ECO:0000313" key="2">
    <source>
        <dbReference type="Proteomes" id="UP000824120"/>
    </source>
</evidence>
<evidence type="ECO:0000313" key="1">
    <source>
        <dbReference type="EMBL" id="KAG5596094.1"/>
    </source>
</evidence>
<sequence>MHKSVLSQLMMQQQHSGSILRFIFRTCMDRYTYKNGLGYLYERNNKIKIFSSQRLLCRKSPHRRTDTWVPQDRNAFR</sequence>
<gene>
    <name evidence="1" type="ORF">H5410_037326</name>
</gene>
<dbReference type="Proteomes" id="UP000824120">
    <property type="component" value="Chromosome 7"/>
</dbReference>
<comment type="caution">
    <text evidence="1">The sequence shown here is derived from an EMBL/GenBank/DDBJ whole genome shotgun (WGS) entry which is preliminary data.</text>
</comment>
<keyword evidence="2" id="KW-1185">Reference proteome</keyword>